<keyword evidence="4" id="KW-0325">Glycoprotein</keyword>
<evidence type="ECO:0000259" key="7">
    <source>
        <dbReference type="Pfam" id="PF01095"/>
    </source>
</evidence>
<accession>A0A2I7SEK4</accession>
<dbReference type="GO" id="GO:0042545">
    <property type="term" value="P:cell wall modification"/>
    <property type="evidence" value="ECO:0007669"/>
    <property type="project" value="InterPro"/>
</dbReference>
<feature type="chain" id="PRO_5014397255" evidence="6">
    <location>
        <begin position="21"/>
        <end position="744"/>
    </location>
</feature>
<evidence type="ECO:0000256" key="1">
    <source>
        <dbReference type="ARBA" id="ARBA00022723"/>
    </source>
</evidence>
<dbReference type="InterPro" id="IPR000070">
    <property type="entry name" value="Pectinesterase_cat"/>
</dbReference>
<feature type="domain" description="Pectinesterase catalytic" evidence="7">
    <location>
        <begin position="449"/>
        <end position="734"/>
    </location>
</feature>
<evidence type="ECO:0000256" key="6">
    <source>
        <dbReference type="SAM" id="SignalP"/>
    </source>
</evidence>
<dbReference type="InterPro" id="IPR011050">
    <property type="entry name" value="Pectin_lyase_fold/virulence"/>
</dbReference>
<organism evidence="8 9">
    <name type="scientific">Pseudotamlana carrageenivorans</name>
    <dbReference type="NCBI Taxonomy" id="2069432"/>
    <lineage>
        <taxon>Bacteria</taxon>
        <taxon>Pseudomonadati</taxon>
        <taxon>Bacteroidota</taxon>
        <taxon>Flavobacteriia</taxon>
        <taxon>Flavobacteriales</taxon>
        <taxon>Flavobacteriaceae</taxon>
        <taxon>Pseudotamlana</taxon>
    </lineage>
</organism>
<evidence type="ECO:0000313" key="8">
    <source>
        <dbReference type="EMBL" id="AUS04339.1"/>
    </source>
</evidence>
<keyword evidence="3" id="KW-0063">Aspartyl esterase</keyword>
<dbReference type="RefSeq" id="WP_102994449.1">
    <property type="nucleotide sequence ID" value="NZ_CP025938.1"/>
</dbReference>
<sequence>MFKKTLLYLITLLLACSIHAQNLAFPTAEGFGQFATGGKGGLIYTVTNLNDSGAGSLRKGILKKGPRIIIFAVSGTIELQSDLDVNRGDLSILGQTAPGDGITIKGYPFTIKADNVILRYLRFRMGDTHNVEGDALGCRNTNNVIIDHCSISWATDENASFYDNTNFTLQWCIISEALNRSVHQKGAHGYGGIWGGVKASFHHNLIVSNNSRNPRFSGSKTTANSENEFVDFRNNVIYNWGENNIYGGEKGRYNLVNNYFKSGPATTSSKLDRIVDPSEPYGQFYVNGNYVHGYDEISKNNWNGGVQCENPLEAKLESEISINQNIKTDTAEEAYKKVLKYAGASLFRDAPDARVVHNTKEGSADYKNGIIDSQDNVGGWPILKSEKAPLDSDKDGMPDDWEKKHKLNPNENDAHLNNLDKKYSNIEVYTNNLVVYTHQKTIINGVAYDFVVGKTGVSDFKTVQEAINAVPDFRKKETKIYIKKGVYKEKLVLPASKTQVTFIGESKTETLLTYDDFAQKHNIFGEEVGTTGSTSFYVFGNNFTAKNITFENSAGPVGQAVAVRVDGDKVIFENCRFLGNQDTLYLHGENSRQYYKDCYIEGTVDFIFGWSTGYFENCEIYCKNKGYITAASTNKSSAYGFVFKNCKITGNAEENSFYLGRPWRDYAQTVWIDCVMDKHIKPEGWHNWNKPHAEKTTFYGEYNTSGPGASNNRVPWAKKLTKKNVKKFNRENVLKDIDNWNTNI</sequence>
<reference evidence="9" key="1">
    <citation type="submission" date="2018-01" db="EMBL/GenBank/DDBJ databases">
        <title>Complete genome of Tamlana sp. UJ94.</title>
        <authorList>
            <person name="Jung J."/>
            <person name="Chung D."/>
            <person name="Bae S.S."/>
            <person name="Baek K."/>
        </authorList>
    </citation>
    <scope>NUCLEOTIDE SEQUENCE [LARGE SCALE GENOMIC DNA]</scope>
    <source>
        <strain evidence="9">UJ94</strain>
    </source>
</reference>
<dbReference type="InterPro" id="IPR033131">
    <property type="entry name" value="Pectinesterase_Asp_AS"/>
</dbReference>
<dbReference type="GO" id="GO:0030599">
    <property type="term" value="F:pectinesterase activity"/>
    <property type="evidence" value="ECO:0007669"/>
    <property type="project" value="InterPro"/>
</dbReference>
<evidence type="ECO:0000313" key="9">
    <source>
        <dbReference type="Proteomes" id="UP000236592"/>
    </source>
</evidence>
<keyword evidence="2" id="KW-0378">Hydrolase</keyword>
<name>A0A2I7SEK4_9FLAO</name>
<dbReference type="PROSITE" id="PS00503">
    <property type="entry name" value="PECTINESTERASE_2"/>
    <property type="match status" value="1"/>
</dbReference>
<dbReference type="InterPro" id="IPR052063">
    <property type="entry name" value="Polysaccharide_Lyase_1"/>
</dbReference>
<dbReference type="OrthoDB" id="8737820at2"/>
<gene>
    <name evidence="8" type="ORF">C1A40_02105</name>
</gene>
<dbReference type="PANTHER" id="PTHR42970">
    <property type="entry name" value="PECTATE LYASE C-RELATED"/>
    <property type="match status" value="1"/>
</dbReference>
<dbReference type="SUPFAM" id="SSF51126">
    <property type="entry name" value="Pectin lyase-like"/>
    <property type="match status" value="2"/>
</dbReference>
<evidence type="ECO:0000256" key="5">
    <source>
        <dbReference type="PROSITE-ProRule" id="PRU10040"/>
    </source>
</evidence>
<keyword evidence="6" id="KW-0732">Signal</keyword>
<dbReference type="PROSITE" id="PS51257">
    <property type="entry name" value="PROKAR_LIPOPROTEIN"/>
    <property type="match status" value="1"/>
</dbReference>
<dbReference type="Gene3D" id="2.160.20.10">
    <property type="entry name" value="Single-stranded right-handed beta-helix, Pectin lyase-like"/>
    <property type="match status" value="2"/>
</dbReference>
<dbReference type="EMBL" id="CP025938">
    <property type="protein sequence ID" value="AUS04339.1"/>
    <property type="molecule type" value="Genomic_DNA"/>
</dbReference>
<keyword evidence="9" id="KW-1185">Reference proteome</keyword>
<feature type="active site" evidence="5">
    <location>
        <position position="605"/>
    </location>
</feature>
<proteinExistence type="predicted"/>
<dbReference type="KEGG" id="taj:C1A40_02105"/>
<dbReference type="InterPro" id="IPR012334">
    <property type="entry name" value="Pectin_lyas_fold"/>
</dbReference>
<dbReference type="FunFam" id="2.160.20.10:FF:000052">
    <property type="entry name" value="Pectinesterase"/>
    <property type="match status" value="1"/>
</dbReference>
<dbReference type="AlphaFoldDB" id="A0A2I7SEK4"/>
<dbReference type="GO" id="GO:0046872">
    <property type="term" value="F:metal ion binding"/>
    <property type="evidence" value="ECO:0007669"/>
    <property type="project" value="UniProtKB-KW"/>
</dbReference>
<dbReference type="Proteomes" id="UP000236592">
    <property type="component" value="Chromosome"/>
</dbReference>
<keyword evidence="1" id="KW-0479">Metal-binding</keyword>
<feature type="signal peptide" evidence="6">
    <location>
        <begin position="1"/>
        <end position="20"/>
    </location>
</feature>
<evidence type="ECO:0000256" key="4">
    <source>
        <dbReference type="ARBA" id="ARBA00023180"/>
    </source>
</evidence>
<dbReference type="PANTHER" id="PTHR42970:SF1">
    <property type="entry name" value="PECTATE LYASE C-RELATED"/>
    <property type="match status" value="1"/>
</dbReference>
<evidence type="ECO:0000256" key="3">
    <source>
        <dbReference type="ARBA" id="ARBA00023085"/>
    </source>
</evidence>
<dbReference type="Pfam" id="PF01095">
    <property type="entry name" value="Pectinesterase"/>
    <property type="match status" value="1"/>
</dbReference>
<evidence type="ECO:0000256" key="2">
    <source>
        <dbReference type="ARBA" id="ARBA00022801"/>
    </source>
</evidence>
<protein>
    <submittedName>
        <fullName evidence="8">Pectin methylesterase</fullName>
    </submittedName>
</protein>